<proteinExistence type="predicted"/>
<evidence type="ECO:0000256" key="2">
    <source>
        <dbReference type="SAM" id="Phobius"/>
    </source>
</evidence>
<dbReference type="PANTHER" id="PTHR40465:SF1">
    <property type="entry name" value="DUF6534 DOMAIN-CONTAINING PROTEIN"/>
    <property type="match status" value="1"/>
</dbReference>
<name>A0ABQ8K0S6_9APHY</name>
<evidence type="ECO:0000313" key="4">
    <source>
        <dbReference type="EMBL" id="KAH9830261.1"/>
    </source>
</evidence>
<feature type="transmembrane region" description="Helical" evidence="2">
    <location>
        <begin position="129"/>
        <end position="151"/>
    </location>
</feature>
<dbReference type="Proteomes" id="UP000814176">
    <property type="component" value="Unassembled WGS sequence"/>
</dbReference>
<keyword evidence="5" id="KW-1185">Reference proteome</keyword>
<dbReference type="Pfam" id="PF20152">
    <property type="entry name" value="DUF6534"/>
    <property type="match status" value="1"/>
</dbReference>
<organism evidence="4 5">
    <name type="scientific">Rhodofomes roseus</name>
    <dbReference type="NCBI Taxonomy" id="34475"/>
    <lineage>
        <taxon>Eukaryota</taxon>
        <taxon>Fungi</taxon>
        <taxon>Dikarya</taxon>
        <taxon>Basidiomycota</taxon>
        <taxon>Agaricomycotina</taxon>
        <taxon>Agaricomycetes</taxon>
        <taxon>Polyporales</taxon>
        <taxon>Rhodofomes</taxon>
    </lineage>
</organism>
<evidence type="ECO:0000313" key="5">
    <source>
        <dbReference type="Proteomes" id="UP000814176"/>
    </source>
</evidence>
<feature type="transmembrane region" description="Helical" evidence="2">
    <location>
        <begin position="88"/>
        <end position="109"/>
    </location>
</feature>
<gene>
    <name evidence="4" type="ORF">C8Q71DRAFT_786364</name>
</gene>
<accession>A0ABQ8K0S6</accession>
<evidence type="ECO:0000256" key="1">
    <source>
        <dbReference type="SAM" id="MobiDB-lite"/>
    </source>
</evidence>
<dbReference type="GeneID" id="72005866"/>
<comment type="caution">
    <text evidence="4">The sequence shown here is derived from an EMBL/GenBank/DDBJ whole genome shotgun (WGS) entry which is preliminary data.</text>
</comment>
<dbReference type="PANTHER" id="PTHR40465">
    <property type="entry name" value="CHROMOSOME 1, WHOLE GENOME SHOTGUN SEQUENCE"/>
    <property type="match status" value="1"/>
</dbReference>
<dbReference type="RefSeq" id="XP_047773583.1">
    <property type="nucleotide sequence ID" value="XM_047925134.1"/>
</dbReference>
<sequence length="324" mass="35937">MFIYFQTYSKDITWIRYFVIYLFIVETVNTACDMYLIYQPLVQEFGTVEAVTFFPTMLAASPIVTVLISTPVQIFTAWRISIVSQSKIIAILICLFSLVSFGAALKVTINVATLKLFAAKFTFNFNFTGGVWFVASAIADILITVTLVWSLTVRKTFHVSTNVSINRIVRLTVQTGLVTMFFALADLLLFTIDSKTAVSFAWDFSISKLYTNALLSTLNARVGWNNINSSEQEPDNVLFGRSTFGGTSRASTSVTMSGSTYQPKSLRHNVTIGSGSSRAPVESFELESGTYYKPGDVGIEVSTDVVTDSAQSPRRFYPPERPTQ</sequence>
<dbReference type="EMBL" id="JADCUA010000032">
    <property type="protein sequence ID" value="KAH9830261.1"/>
    <property type="molecule type" value="Genomic_DNA"/>
</dbReference>
<feature type="transmembrane region" description="Helical" evidence="2">
    <location>
        <begin position="18"/>
        <end position="38"/>
    </location>
</feature>
<feature type="domain" description="DUF6534" evidence="3">
    <location>
        <begin position="136"/>
        <end position="221"/>
    </location>
</feature>
<dbReference type="InterPro" id="IPR045339">
    <property type="entry name" value="DUF6534"/>
</dbReference>
<keyword evidence="2" id="KW-0472">Membrane</keyword>
<feature type="region of interest" description="Disordered" evidence="1">
    <location>
        <begin position="304"/>
        <end position="324"/>
    </location>
</feature>
<feature type="transmembrane region" description="Helical" evidence="2">
    <location>
        <begin position="50"/>
        <end position="76"/>
    </location>
</feature>
<keyword evidence="2" id="KW-1133">Transmembrane helix</keyword>
<reference evidence="4 5" key="1">
    <citation type="journal article" date="2021" name="Environ. Microbiol.">
        <title>Gene family expansions and transcriptome signatures uncover fungal adaptations to wood decay.</title>
        <authorList>
            <person name="Hage H."/>
            <person name="Miyauchi S."/>
            <person name="Viragh M."/>
            <person name="Drula E."/>
            <person name="Min B."/>
            <person name="Chaduli D."/>
            <person name="Navarro D."/>
            <person name="Favel A."/>
            <person name="Norest M."/>
            <person name="Lesage-Meessen L."/>
            <person name="Balint B."/>
            <person name="Merenyi Z."/>
            <person name="de Eugenio L."/>
            <person name="Morin E."/>
            <person name="Martinez A.T."/>
            <person name="Baldrian P."/>
            <person name="Stursova M."/>
            <person name="Martinez M.J."/>
            <person name="Novotny C."/>
            <person name="Magnuson J.K."/>
            <person name="Spatafora J.W."/>
            <person name="Maurice S."/>
            <person name="Pangilinan J."/>
            <person name="Andreopoulos W."/>
            <person name="LaButti K."/>
            <person name="Hundley H."/>
            <person name="Na H."/>
            <person name="Kuo A."/>
            <person name="Barry K."/>
            <person name="Lipzen A."/>
            <person name="Henrissat B."/>
            <person name="Riley R."/>
            <person name="Ahrendt S."/>
            <person name="Nagy L.G."/>
            <person name="Grigoriev I.V."/>
            <person name="Martin F."/>
            <person name="Rosso M.N."/>
        </authorList>
    </citation>
    <scope>NUCLEOTIDE SEQUENCE [LARGE SCALE GENOMIC DNA]</scope>
    <source>
        <strain evidence="4 5">CIRM-BRFM 1785</strain>
    </source>
</reference>
<evidence type="ECO:0000259" key="3">
    <source>
        <dbReference type="Pfam" id="PF20152"/>
    </source>
</evidence>
<protein>
    <recommendedName>
        <fullName evidence="3">DUF6534 domain-containing protein</fullName>
    </recommendedName>
</protein>
<keyword evidence="2" id="KW-0812">Transmembrane</keyword>
<feature type="transmembrane region" description="Helical" evidence="2">
    <location>
        <begin position="171"/>
        <end position="190"/>
    </location>
</feature>